<evidence type="ECO:0000256" key="8">
    <source>
        <dbReference type="ARBA" id="ARBA00048679"/>
    </source>
</evidence>
<dbReference type="EC" id="2.7.11.1" evidence="1"/>
<evidence type="ECO:0000256" key="2">
    <source>
        <dbReference type="ARBA" id="ARBA00022527"/>
    </source>
</evidence>
<evidence type="ECO:0000256" key="1">
    <source>
        <dbReference type="ARBA" id="ARBA00012513"/>
    </source>
</evidence>
<proteinExistence type="predicted"/>
<comment type="caution">
    <text evidence="11">The sequence shown here is derived from an EMBL/GenBank/DDBJ whole genome shotgun (WGS) entry which is preliminary data.</text>
</comment>
<dbReference type="InterPro" id="IPR017441">
    <property type="entry name" value="Protein_kinase_ATP_BS"/>
</dbReference>
<comment type="catalytic activity">
    <reaction evidence="7">
        <text>L-threonyl-[protein] + ATP = O-phospho-L-threonyl-[protein] + ADP + H(+)</text>
        <dbReference type="Rhea" id="RHEA:46608"/>
        <dbReference type="Rhea" id="RHEA-COMP:11060"/>
        <dbReference type="Rhea" id="RHEA-COMP:11605"/>
        <dbReference type="ChEBI" id="CHEBI:15378"/>
        <dbReference type="ChEBI" id="CHEBI:30013"/>
        <dbReference type="ChEBI" id="CHEBI:30616"/>
        <dbReference type="ChEBI" id="CHEBI:61977"/>
        <dbReference type="ChEBI" id="CHEBI:456216"/>
        <dbReference type="EC" id="2.7.11.1"/>
    </reaction>
</comment>
<name>A0AAE0FJA3_9CHLO</name>
<dbReference type="PANTHER" id="PTHR24363">
    <property type="entry name" value="SERINE/THREONINE PROTEIN KINASE"/>
    <property type="match status" value="1"/>
</dbReference>
<gene>
    <name evidence="11" type="ORF">CYMTET_30278</name>
</gene>
<sequence>MVAYPLSDQYRSVVCAERSVVSFSSWDLRPGDVLKDKYLIVKRLGEGSNGVTYEAEIIGDDVQNKTLVAVKVVSLRGAGNWKAIDLFERETGVLASLKHPSIPKCLDSFKVDTSADRLFCLVQQKTRGQTLQAS</sequence>
<evidence type="ECO:0000256" key="6">
    <source>
        <dbReference type="ARBA" id="ARBA00022840"/>
    </source>
</evidence>
<organism evidence="11 12">
    <name type="scientific">Cymbomonas tetramitiformis</name>
    <dbReference type="NCBI Taxonomy" id="36881"/>
    <lineage>
        <taxon>Eukaryota</taxon>
        <taxon>Viridiplantae</taxon>
        <taxon>Chlorophyta</taxon>
        <taxon>Pyramimonadophyceae</taxon>
        <taxon>Pyramimonadales</taxon>
        <taxon>Pyramimonadaceae</taxon>
        <taxon>Cymbomonas</taxon>
    </lineage>
</organism>
<evidence type="ECO:0000256" key="4">
    <source>
        <dbReference type="ARBA" id="ARBA00022741"/>
    </source>
</evidence>
<keyword evidence="6 9" id="KW-0067">ATP-binding</keyword>
<keyword evidence="2" id="KW-0723">Serine/threonine-protein kinase</keyword>
<dbReference type="InterPro" id="IPR011009">
    <property type="entry name" value="Kinase-like_dom_sf"/>
</dbReference>
<evidence type="ECO:0000256" key="7">
    <source>
        <dbReference type="ARBA" id="ARBA00047899"/>
    </source>
</evidence>
<dbReference type="PROSITE" id="PS50011">
    <property type="entry name" value="PROTEIN_KINASE_DOM"/>
    <property type="match status" value="1"/>
</dbReference>
<reference evidence="11 12" key="1">
    <citation type="journal article" date="2015" name="Genome Biol. Evol.">
        <title>Comparative Genomics of a Bacterivorous Green Alga Reveals Evolutionary Causalities and Consequences of Phago-Mixotrophic Mode of Nutrition.</title>
        <authorList>
            <person name="Burns J.A."/>
            <person name="Paasch A."/>
            <person name="Narechania A."/>
            <person name="Kim E."/>
        </authorList>
    </citation>
    <scope>NUCLEOTIDE SEQUENCE [LARGE SCALE GENOMIC DNA]</scope>
    <source>
        <strain evidence="11 12">PLY_AMNH</strain>
    </source>
</reference>
<evidence type="ECO:0000256" key="5">
    <source>
        <dbReference type="ARBA" id="ARBA00022777"/>
    </source>
</evidence>
<feature type="domain" description="Protein kinase" evidence="10">
    <location>
        <begin position="38"/>
        <end position="134"/>
    </location>
</feature>
<keyword evidence="12" id="KW-1185">Reference proteome</keyword>
<evidence type="ECO:0000259" key="10">
    <source>
        <dbReference type="PROSITE" id="PS50011"/>
    </source>
</evidence>
<keyword evidence="3" id="KW-0808">Transferase</keyword>
<comment type="catalytic activity">
    <reaction evidence="8">
        <text>L-seryl-[protein] + ATP = O-phospho-L-seryl-[protein] + ADP + H(+)</text>
        <dbReference type="Rhea" id="RHEA:17989"/>
        <dbReference type="Rhea" id="RHEA-COMP:9863"/>
        <dbReference type="Rhea" id="RHEA-COMP:11604"/>
        <dbReference type="ChEBI" id="CHEBI:15378"/>
        <dbReference type="ChEBI" id="CHEBI:29999"/>
        <dbReference type="ChEBI" id="CHEBI:30616"/>
        <dbReference type="ChEBI" id="CHEBI:83421"/>
        <dbReference type="ChEBI" id="CHEBI:456216"/>
        <dbReference type="EC" id="2.7.11.1"/>
    </reaction>
</comment>
<evidence type="ECO:0000313" key="12">
    <source>
        <dbReference type="Proteomes" id="UP001190700"/>
    </source>
</evidence>
<dbReference type="InterPro" id="IPR000719">
    <property type="entry name" value="Prot_kinase_dom"/>
</dbReference>
<evidence type="ECO:0000256" key="9">
    <source>
        <dbReference type="PROSITE-ProRule" id="PRU10141"/>
    </source>
</evidence>
<dbReference type="EMBL" id="LGRX02017424">
    <property type="protein sequence ID" value="KAK3260799.1"/>
    <property type="molecule type" value="Genomic_DNA"/>
</dbReference>
<dbReference type="PANTHER" id="PTHR24363:SF0">
    <property type="entry name" value="SERINE_THREONINE KINASE LIKE DOMAIN CONTAINING 1"/>
    <property type="match status" value="1"/>
</dbReference>
<dbReference type="GO" id="GO:0005524">
    <property type="term" value="F:ATP binding"/>
    <property type="evidence" value="ECO:0007669"/>
    <property type="project" value="UniProtKB-UniRule"/>
</dbReference>
<evidence type="ECO:0000313" key="11">
    <source>
        <dbReference type="EMBL" id="KAK3260799.1"/>
    </source>
</evidence>
<dbReference type="Proteomes" id="UP001190700">
    <property type="component" value="Unassembled WGS sequence"/>
</dbReference>
<dbReference type="SUPFAM" id="SSF56112">
    <property type="entry name" value="Protein kinase-like (PK-like)"/>
    <property type="match status" value="1"/>
</dbReference>
<dbReference type="PROSITE" id="PS00107">
    <property type="entry name" value="PROTEIN_KINASE_ATP"/>
    <property type="match status" value="1"/>
</dbReference>
<dbReference type="GO" id="GO:0004674">
    <property type="term" value="F:protein serine/threonine kinase activity"/>
    <property type="evidence" value="ECO:0007669"/>
    <property type="project" value="UniProtKB-KW"/>
</dbReference>
<protein>
    <recommendedName>
        <fullName evidence="1">non-specific serine/threonine protein kinase</fullName>
        <ecNumber evidence="1">2.7.11.1</ecNumber>
    </recommendedName>
</protein>
<dbReference type="InterPro" id="IPR001245">
    <property type="entry name" value="Ser-Thr/Tyr_kinase_cat_dom"/>
</dbReference>
<keyword evidence="4 9" id="KW-0547">Nucleotide-binding</keyword>
<dbReference type="Gene3D" id="3.30.200.20">
    <property type="entry name" value="Phosphorylase Kinase, domain 1"/>
    <property type="match status" value="1"/>
</dbReference>
<accession>A0AAE0FJA3</accession>
<keyword evidence="5" id="KW-0418">Kinase</keyword>
<evidence type="ECO:0000256" key="3">
    <source>
        <dbReference type="ARBA" id="ARBA00022679"/>
    </source>
</evidence>
<dbReference type="AlphaFoldDB" id="A0AAE0FJA3"/>
<dbReference type="Pfam" id="PF07714">
    <property type="entry name" value="PK_Tyr_Ser-Thr"/>
    <property type="match status" value="1"/>
</dbReference>
<feature type="binding site" evidence="9">
    <location>
        <position position="71"/>
    </location>
    <ligand>
        <name>ATP</name>
        <dbReference type="ChEBI" id="CHEBI:30616"/>
    </ligand>
</feature>